<keyword evidence="4" id="KW-0444">Lipid biosynthesis</keyword>
<dbReference type="GO" id="GO:0006633">
    <property type="term" value="P:fatty acid biosynthetic process"/>
    <property type="evidence" value="ECO:0007669"/>
    <property type="project" value="InterPro"/>
</dbReference>
<dbReference type="GO" id="GO:0008654">
    <property type="term" value="P:phospholipid biosynthetic process"/>
    <property type="evidence" value="ECO:0007669"/>
    <property type="project" value="UniProtKB-KW"/>
</dbReference>
<evidence type="ECO:0000256" key="2">
    <source>
        <dbReference type="ARBA" id="ARBA00004496"/>
    </source>
</evidence>
<gene>
    <name evidence="11" type="primary">plsX_17</name>
    <name evidence="11" type="ORF">SDC9_88289</name>
</gene>
<keyword evidence="5 11" id="KW-0808">Transferase</keyword>
<evidence type="ECO:0000256" key="1">
    <source>
        <dbReference type="ARBA" id="ARBA00001232"/>
    </source>
</evidence>
<dbReference type="HAMAP" id="MF_00019">
    <property type="entry name" value="PlsX"/>
    <property type="match status" value="1"/>
</dbReference>
<dbReference type="InterPro" id="IPR012281">
    <property type="entry name" value="Phospholipid_synth_PlsX-like"/>
</dbReference>
<dbReference type="PIRSF" id="PIRSF002465">
    <property type="entry name" value="Phsphlp_syn_PlsX"/>
    <property type="match status" value="1"/>
</dbReference>
<keyword evidence="8" id="KW-1208">Phospholipid metabolism</keyword>
<protein>
    <recommendedName>
        <fullName evidence="9">phosphate acyltransferase</fullName>
        <ecNumber evidence="9">2.3.1.274</ecNumber>
    </recommendedName>
</protein>
<keyword evidence="11" id="KW-0012">Acyltransferase</keyword>
<evidence type="ECO:0000256" key="5">
    <source>
        <dbReference type="ARBA" id="ARBA00022679"/>
    </source>
</evidence>
<dbReference type="PANTHER" id="PTHR30100:SF1">
    <property type="entry name" value="PHOSPHATE ACYLTRANSFERASE"/>
    <property type="match status" value="1"/>
</dbReference>
<dbReference type="InterPro" id="IPR003664">
    <property type="entry name" value="FA_synthesis"/>
</dbReference>
<dbReference type="PANTHER" id="PTHR30100">
    <property type="entry name" value="FATTY ACID/PHOSPHOLIPID SYNTHESIS PROTEIN PLSX"/>
    <property type="match status" value="1"/>
</dbReference>
<comment type="catalytic activity">
    <reaction evidence="1">
        <text>a fatty acyl-[ACP] + phosphate = an acyl phosphate + holo-[ACP]</text>
        <dbReference type="Rhea" id="RHEA:42292"/>
        <dbReference type="Rhea" id="RHEA-COMP:9685"/>
        <dbReference type="Rhea" id="RHEA-COMP:14125"/>
        <dbReference type="ChEBI" id="CHEBI:43474"/>
        <dbReference type="ChEBI" id="CHEBI:59918"/>
        <dbReference type="ChEBI" id="CHEBI:64479"/>
        <dbReference type="ChEBI" id="CHEBI:138651"/>
        <dbReference type="EC" id="2.3.1.274"/>
    </reaction>
</comment>
<accession>A0A644ZVM1</accession>
<dbReference type="EMBL" id="VSSQ01009440">
    <property type="protein sequence ID" value="MPM41634.1"/>
    <property type="molecule type" value="Genomic_DNA"/>
</dbReference>
<keyword evidence="6" id="KW-0443">Lipid metabolism</keyword>
<sequence>MAIVLDAMGSDEYPVPEILAAVQLKKQYNEDVILVGKKDLILEKVAELKLTNESFNIVDAPDVVEMTDKPVDSARKKPNNSMAVGLNLVKEGKAEAFVTAGNTGGAYFNAVTILRRIEGISRPALSSFIPTKTGRCVFLDTGANADCRPEFLVEFAVMGSVYAKTVLGIASPKVGLLANGEEAGKGNELVKSTYPLLKESKLNFFGNVEPKEVYAGKIDVLVADGFSGNIFLKTSEAVAKFITDLLKDGISASFVSKIGYLLAKPAFQILKTKMDPSSVGAAILLGVNGPVFIGHGRSDARALISAVLLARRTLDAKLLEVMRKEIQTILQ</sequence>
<evidence type="ECO:0000256" key="9">
    <source>
        <dbReference type="ARBA" id="ARBA00024069"/>
    </source>
</evidence>
<dbReference type="NCBIfam" id="TIGR00182">
    <property type="entry name" value="plsX"/>
    <property type="match status" value="1"/>
</dbReference>
<dbReference type="GO" id="GO:0005737">
    <property type="term" value="C:cytoplasm"/>
    <property type="evidence" value="ECO:0007669"/>
    <property type="project" value="UniProtKB-SubCell"/>
</dbReference>
<dbReference type="Gene3D" id="3.40.718.10">
    <property type="entry name" value="Isopropylmalate Dehydrogenase"/>
    <property type="match status" value="1"/>
</dbReference>
<dbReference type="SUPFAM" id="SSF53659">
    <property type="entry name" value="Isocitrate/Isopropylmalate dehydrogenase-like"/>
    <property type="match status" value="1"/>
</dbReference>
<keyword evidence="7" id="KW-0594">Phospholipid biosynthesis</keyword>
<proteinExistence type="inferred from homology"/>
<dbReference type="AlphaFoldDB" id="A0A644ZVM1"/>
<evidence type="ECO:0000256" key="10">
    <source>
        <dbReference type="ARBA" id="ARBA00046608"/>
    </source>
</evidence>
<evidence type="ECO:0000256" key="7">
    <source>
        <dbReference type="ARBA" id="ARBA00023209"/>
    </source>
</evidence>
<comment type="caution">
    <text evidence="11">The sequence shown here is derived from an EMBL/GenBank/DDBJ whole genome shotgun (WGS) entry which is preliminary data.</text>
</comment>
<evidence type="ECO:0000256" key="8">
    <source>
        <dbReference type="ARBA" id="ARBA00023264"/>
    </source>
</evidence>
<reference evidence="11" key="1">
    <citation type="submission" date="2019-08" db="EMBL/GenBank/DDBJ databases">
        <authorList>
            <person name="Kucharzyk K."/>
            <person name="Murdoch R.W."/>
            <person name="Higgins S."/>
            <person name="Loffler F."/>
        </authorList>
    </citation>
    <scope>NUCLEOTIDE SEQUENCE</scope>
</reference>
<name>A0A644ZVM1_9ZZZZ</name>
<dbReference type="GO" id="GO:0043811">
    <property type="term" value="F:phosphate:acyl-[acyl carrier protein] acyltransferase activity"/>
    <property type="evidence" value="ECO:0007669"/>
    <property type="project" value="UniProtKB-EC"/>
</dbReference>
<evidence type="ECO:0000313" key="11">
    <source>
        <dbReference type="EMBL" id="MPM41634.1"/>
    </source>
</evidence>
<evidence type="ECO:0000256" key="3">
    <source>
        <dbReference type="ARBA" id="ARBA00022490"/>
    </source>
</evidence>
<comment type="subcellular location">
    <subcellularLocation>
        <location evidence="2">Cytoplasm</location>
    </subcellularLocation>
</comment>
<dbReference type="Pfam" id="PF02504">
    <property type="entry name" value="FA_synthesis"/>
    <property type="match status" value="1"/>
</dbReference>
<organism evidence="11">
    <name type="scientific">bioreactor metagenome</name>
    <dbReference type="NCBI Taxonomy" id="1076179"/>
    <lineage>
        <taxon>unclassified sequences</taxon>
        <taxon>metagenomes</taxon>
        <taxon>ecological metagenomes</taxon>
    </lineage>
</organism>
<evidence type="ECO:0000256" key="6">
    <source>
        <dbReference type="ARBA" id="ARBA00023098"/>
    </source>
</evidence>
<evidence type="ECO:0000256" key="4">
    <source>
        <dbReference type="ARBA" id="ARBA00022516"/>
    </source>
</evidence>
<dbReference type="EC" id="2.3.1.274" evidence="9"/>
<keyword evidence="3" id="KW-0963">Cytoplasm</keyword>
<comment type="subunit">
    <text evidence="10">Homodimer. Probably interacts with PlsY.</text>
</comment>